<feature type="domain" description="Cytosol aminopeptidase" evidence="8">
    <location>
        <begin position="314"/>
        <end position="321"/>
    </location>
</feature>
<dbReference type="STRING" id="1802129.A3J04_02955"/>
<comment type="function">
    <text evidence="7">Presumably involved in the processing and regular turnover of intracellular proteins. Catalyzes the removal of unsubstituted N-terminal amino acids from various peptides.</text>
</comment>
<keyword evidence="7" id="KW-0963">Cytoplasm</keyword>
<dbReference type="Gene3D" id="3.40.220.10">
    <property type="entry name" value="Leucine Aminopeptidase, subunit E, domain 1"/>
    <property type="match status" value="1"/>
</dbReference>
<dbReference type="PANTHER" id="PTHR11963">
    <property type="entry name" value="LEUCINE AMINOPEPTIDASE-RELATED"/>
    <property type="match status" value="1"/>
</dbReference>
<dbReference type="GO" id="GO:0005737">
    <property type="term" value="C:cytoplasm"/>
    <property type="evidence" value="ECO:0007669"/>
    <property type="project" value="UniProtKB-SubCell"/>
</dbReference>
<dbReference type="GO" id="GO:0070006">
    <property type="term" value="F:metalloaminopeptidase activity"/>
    <property type="evidence" value="ECO:0007669"/>
    <property type="project" value="InterPro"/>
</dbReference>
<keyword evidence="5 7" id="KW-0645">Protease</keyword>
<comment type="catalytic activity">
    <reaction evidence="1 7">
        <text>Release of an N-terminal amino acid, Xaa-|-Yaa-, in which Xaa is preferably Leu, but may be other amino acids including Pro although not Arg or Lys, and Yaa may be Pro. Amino acid amides and methyl esters are also readily hydrolyzed, but rates on arylamides are exceedingly low.</text>
        <dbReference type="EC" id="3.4.11.1"/>
    </reaction>
</comment>
<feature type="binding site" evidence="7">
    <location>
        <position position="239"/>
    </location>
    <ligand>
        <name>Mn(2+)</name>
        <dbReference type="ChEBI" id="CHEBI:29035"/>
        <label>1</label>
    </ligand>
</feature>
<comment type="subcellular location">
    <subcellularLocation>
        <location evidence="7">Cytoplasm</location>
    </subcellularLocation>
</comment>
<dbReference type="SUPFAM" id="SSF53187">
    <property type="entry name" value="Zn-dependent exopeptidases"/>
    <property type="match status" value="1"/>
</dbReference>
<dbReference type="InterPro" id="IPR023042">
    <property type="entry name" value="Peptidase_M17_leu_NH2_pept"/>
</dbReference>
<feature type="binding site" evidence="7">
    <location>
        <position position="318"/>
    </location>
    <ligand>
        <name>Mn(2+)</name>
        <dbReference type="ChEBI" id="CHEBI:29035"/>
        <label>1</label>
    </ligand>
</feature>
<reference evidence="9 10" key="1">
    <citation type="journal article" date="2016" name="Nat. Commun.">
        <title>Thousands of microbial genomes shed light on interconnected biogeochemical processes in an aquifer system.</title>
        <authorList>
            <person name="Anantharaman K."/>
            <person name="Brown C.T."/>
            <person name="Hug L.A."/>
            <person name="Sharon I."/>
            <person name="Castelle C.J."/>
            <person name="Probst A.J."/>
            <person name="Thomas B.C."/>
            <person name="Singh A."/>
            <person name="Wilkins M.J."/>
            <person name="Karaoz U."/>
            <person name="Brodie E.L."/>
            <person name="Williams K.H."/>
            <person name="Hubbard S.S."/>
            <person name="Banfield J.F."/>
        </authorList>
    </citation>
    <scope>NUCLEOTIDE SEQUENCE [LARGE SCALE GENOMIC DNA]</scope>
</reference>
<dbReference type="InterPro" id="IPR008283">
    <property type="entry name" value="Peptidase_M17_N"/>
</dbReference>
<dbReference type="SUPFAM" id="SSF52949">
    <property type="entry name" value="Macro domain-like"/>
    <property type="match status" value="1"/>
</dbReference>
<evidence type="ECO:0000259" key="8">
    <source>
        <dbReference type="PROSITE" id="PS00631"/>
    </source>
</evidence>
<dbReference type="GO" id="GO:0030145">
    <property type="term" value="F:manganese ion binding"/>
    <property type="evidence" value="ECO:0007669"/>
    <property type="project" value="UniProtKB-UniRule"/>
</dbReference>
<evidence type="ECO:0000313" key="9">
    <source>
        <dbReference type="EMBL" id="OGZ56947.1"/>
    </source>
</evidence>
<dbReference type="HAMAP" id="MF_00181">
    <property type="entry name" value="Cytosol_peptidase_M17"/>
    <property type="match status" value="1"/>
</dbReference>
<feature type="binding site" evidence="7">
    <location>
        <position position="257"/>
    </location>
    <ligand>
        <name>Mn(2+)</name>
        <dbReference type="ChEBI" id="CHEBI:29035"/>
        <label>2</label>
    </ligand>
</feature>
<feature type="binding site" evidence="7">
    <location>
        <position position="316"/>
    </location>
    <ligand>
        <name>Mn(2+)</name>
        <dbReference type="ChEBI" id="CHEBI:29035"/>
        <label>1</label>
    </ligand>
</feature>
<name>A0A1G2H394_9BACT</name>
<dbReference type="AlphaFoldDB" id="A0A1G2H394"/>
<dbReference type="PROSITE" id="PS00631">
    <property type="entry name" value="CYTOSOL_AP"/>
    <property type="match status" value="1"/>
</dbReference>
<dbReference type="InterPro" id="IPR011356">
    <property type="entry name" value="Leucine_aapep/pepB"/>
</dbReference>
<comment type="similarity">
    <text evidence="3 7">Belongs to the peptidase M17 family.</text>
</comment>
<keyword evidence="7" id="KW-0464">Manganese</keyword>
<comment type="caution">
    <text evidence="9">The sequence shown here is derived from an EMBL/GenBank/DDBJ whole genome shotgun (WGS) entry which is preliminary data.</text>
</comment>
<dbReference type="InterPro" id="IPR000819">
    <property type="entry name" value="Peptidase_M17_C"/>
</dbReference>
<dbReference type="CDD" id="cd00433">
    <property type="entry name" value="Peptidase_M17"/>
    <property type="match status" value="1"/>
</dbReference>
<comment type="cofactor">
    <cofactor evidence="7">
        <name>Mn(2+)</name>
        <dbReference type="ChEBI" id="CHEBI:29035"/>
    </cofactor>
    <text evidence="7">Binds 2 manganese ions per subunit.</text>
</comment>
<dbReference type="EC" id="3.4.11.10" evidence="7"/>
<evidence type="ECO:0000313" key="10">
    <source>
        <dbReference type="Proteomes" id="UP000177954"/>
    </source>
</evidence>
<keyword evidence="7" id="KW-0479">Metal-binding</keyword>
<accession>A0A1G2H394</accession>
<dbReference type="PRINTS" id="PR00481">
    <property type="entry name" value="LAMNOPPTDASE"/>
</dbReference>
<feature type="binding site" evidence="7">
    <location>
        <position position="234"/>
    </location>
    <ligand>
        <name>Mn(2+)</name>
        <dbReference type="ChEBI" id="CHEBI:29035"/>
        <label>2</label>
    </ligand>
</feature>
<dbReference type="GO" id="GO:0006508">
    <property type="term" value="P:proteolysis"/>
    <property type="evidence" value="ECO:0007669"/>
    <property type="project" value="UniProtKB-KW"/>
</dbReference>
<dbReference type="Pfam" id="PF00883">
    <property type="entry name" value="Peptidase_M17"/>
    <property type="match status" value="1"/>
</dbReference>
<evidence type="ECO:0000256" key="4">
    <source>
        <dbReference type="ARBA" id="ARBA00022438"/>
    </source>
</evidence>
<evidence type="ECO:0000256" key="1">
    <source>
        <dbReference type="ARBA" id="ARBA00000135"/>
    </source>
</evidence>
<dbReference type="EMBL" id="MHNZ01000004">
    <property type="protein sequence ID" value="OGZ56947.1"/>
    <property type="molecule type" value="Genomic_DNA"/>
</dbReference>
<dbReference type="PANTHER" id="PTHR11963:SF23">
    <property type="entry name" value="CYTOSOL AMINOPEPTIDASE"/>
    <property type="match status" value="1"/>
</dbReference>
<evidence type="ECO:0000256" key="2">
    <source>
        <dbReference type="ARBA" id="ARBA00000967"/>
    </source>
</evidence>
<organism evidence="9 10">
    <name type="scientific">Candidatus Ryanbacteria bacterium RIFCSPLOWO2_02_FULL_47_14</name>
    <dbReference type="NCBI Taxonomy" id="1802129"/>
    <lineage>
        <taxon>Bacteria</taxon>
        <taxon>Candidatus Ryaniibacteriota</taxon>
    </lineage>
</organism>
<dbReference type="Proteomes" id="UP000177954">
    <property type="component" value="Unassembled WGS sequence"/>
</dbReference>
<evidence type="ECO:0000256" key="3">
    <source>
        <dbReference type="ARBA" id="ARBA00009528"/>
    </source>
</evidence>
<proteinExistence type="inferred from homology"/>
<keyword evidence="6 7" id="KW-0378">Hydrolase</keyword>
<sequence length="464" mass="50780">MKLIKVTFEEAVPHALDIAIVSVSDKKENEVIKLATGQKSLSVGAGDLEKVNRRKLIILFRKIIFLAKAHKIKKLAVRFPDFDFPNIDDSKQDLAELAAISFEMANFEFVKYKSKPEDGWDFVEEIIIVTGFRDKSIQEGIRVGQIIGQEVNRCRELANTPGGEMTPVLLAAAAKNAVKGTKVQVSVLGKKELRRLKMGGILGVAQGSQEIPQFIIMEYHGAKPADKPVVLIGKGVTFDTGGLNLKPSDYIYEMHMDMSGGAAVIHALVLASRLGIQKNIIGLIPAVENMPSGSSYRPGDMLRTMSGKTIEVLNTDAEGRIILADALEYSKRYKPQLIVDVATLTGAAASALGQHASAILTDDPNLEKMMRELGEESGDYVWPLPLWEEYEAEVKGTFGDIANVGKTKYGGTITGGIFLWQFIKGYPWVHIDMVPRMTAVEGEYLAKGAAGAPVRLLIKLLERV</sequence>
<feature type="active site" evidence="7">
    <location>
        <position position="246"/>
    </location>
</feature>
<evidence type="ECO:0000256" key="5">
    <source>
        <dbReference type="ARBA" id="ARBA00022670"/>
    </source>
</evidence>
<evidence type="ECO:0000256" key="7">
    <source>
        <dbReference type="HAMAP-Rule" id="MF_00181"/>
    </source>
</evidence>
<dbReference type="Gene3D" id="3.40.630.10">
    <property type="entry name" value="Zn peptidases"/>
    <property type="match status" value="1"/>
</dbReference>
<feature type="binding site" evidence="7">
    <location>
        <position position="239"/>
    </location>
    <ligand>
        <name>Mn(2+)</name>
        <dbReference type="ChEBI" id="CHEBI:29035"/>
        <label>2</label>
    </ligand>
</feature>
<evidence type="ECO:0000256" key="6">
    <source>
        <dbReference type="ARBA" id="ARBA00022801"/>
    </source>
</evidence>
<comment type="catalytic activity">
    <reaction evidence="2 7">
        <text>Release of an N-terminal amino acid, preferentially leucine, but not glutamic or aspartic acids.</text>
        <dbReference type="EC" id="3.4.11.10"/>
    </reaction>
</comment>
<keyword evidence="4 7" id="KW-0031">Aminopeptidase</keyword>
<feature type="active site" evidence="7">
    <location>
        <position position="320"/>
    </location>
</feature>
<dbReference type="EC" id="3.4.11.1" evidence="7"/>
<dbReference type="InterPro" id="IPR043472">
    <property type="entry name" value="Macro_dom-like"/>
</dbReference>
<gene>
    <name evidence="7" type="primary">pepA</name>
    <name evidence="9" type="ORF">A3J04_02955</name>
</gene>
<feature type="binding site" evidence="7">
    <location>
        <position position="318"/>
    </location>
    <ligand>
        <name>Mn(2+)</name>
        <dbReference type="ChEBI" id="CHEBI:29035"/>
        <label>2</label>
    </ligand>
</feature>
<protein>
    <recommendedName>
        <fullName evidence="7">Probable cytosol aminopeptidase</fullName>
        <ecNumber evidence="7">3.4.11.1</ecNumber>
    </recommendedName>
    <alternativeName>
        <fullName evidence="7">Leucine aminopeptidase</fullName>
        <shortName evidence="7">LAP</shortName>
        <ecNumber evidence="7">3.4.11.10</ecNumber>
    </alternativeName>
    <alternativeName>
        <fullName evidence="7">Leucyl aminopeptidase</fullName>
    </alternativeName>
</protein>
<dbReference type="Pfam" id="PF02789">
    <property type="entry name" value="Peptidase_M17_N"/>
    <property type="match status" value="1"/>
</dbReference>